<dbReference type="SUPFAM" id="SSF46785">
    <property type="entry name" value="Winged helix' DNA-binding domain"/>
    <property type="match status" value="1"/>
</dbReference>
<organism evidence="6 7">
    <name type="scientific">Corallococcus macrosporus DSM 14697</name>
    <dbReference type="NCBI Taxonomy" id="1189310"/>
    <lineage>
        <taxon>Bacteria</taxon>
        <taxon>Pseudomonadati</taxon>
        <taxon>Myxococcota</taxon>
        <taxon>Myxococcia</taxon>
        <taxon>Myxococcales</taxon>
        <taxon>Cystobacterineae</taxon>
        <taxon>Myxococcaceae</taxon>
        <taxon>Corallococcus</taxon>
    </lineage>
</organism>
<dbReference type="InterPro" id="IPR000847">
    <property type="entry name" value="LysR_HTH_N"/>
</dbReference>
<keyword evidence="3" id="KW-0238">DNA-binding</keyword>
<dbReference type="Gene3D" id="1.10.10.10">
    <property type="entry name" value="Winged helix-like DNA-binding domain superfamily/Winged helix DNA-binding domain"/>
    <property type="match status" value="1"/>
</dbReference>
<gene>
    <name evidence="6" type="ORF">MYMAC_004161</name>
</gene>
<dbReference type="KEGG" id="mmas:MYMAC_004161"/>
<dbReference type="PROSITE" id="PS50931">
    <property type="entry name" value="HTH_LYSR"/>
    <property type="match status" value="1"/>
</dbReference>
<evidence type="ECO:0000313" key="6">
    <source>
        <dbReference type="EMBL" id="ATB48534.1"/>
    </source>
</evidence>
<dbReference type="Pfam" id="PF03466">
    <property type="entry name" value="LysR_substrate"/>
    <property type="match status" value="1"/>
</dbReference>
<name>A0A250JXD9_9BACT</name>
<keyword evidence="4" id="KW-0804">Transcription</keyword>
<dbReference type="InterPro" id="IPR036388">
    <property type="entry name" value="WH-like_DNA-bd_sf"/>
</dbReference>
<dbReference type="PANTHER" id="PTHR30419">
    <property type="entry name" value="HTH-TYPE TRANSCRIPTIONAL REGULATOR YBHD"/>
    <property type="match status" value="1"/>
</dbReference>
<dbReference type="AlphaFoldDB" id="A0A250JXD9"/>
<dbReference type="SUPFAM" id="SSF53850">
    <property type="entry name" value="Periplasmic binding protein-like II"/>
    <property type="match status" value="1"/>
</dbReference>
<dbReference type="OrthoDB" id="5317428at2"/>
<evidence type="ECO:0000256" key="3">
    <source>
        <dbReference type="ARBA" id="ARBA00023125"/>
    </source>
</evidence>
<evidence type="ECO:0000259" key="5">
    <source>
        <dbReference type="PROSITE" id="PS50931"/>
    </source>
</evidence>
<keyword evidence="7" id="KW-1185">Reference proteome</keyword>
<keyword evidence="2" id="KW-0805">Transcription regulation</keyword>
<dbReference type="RefSeq" id="WP_095959371.1">
    <property type="nucleotide sequence ID" value="NZ_CP022203.1"/>
</dbReference>
<evidence type="ECO:0000256" key="2">
    <source>
        <dbReference type="ARBA" id="ARBA00023015"/>
    </source>
</evidence>
<dbReference type="GO" id="GO:0005829">
    <property type="term" value="C:cytosol"/>
    <property type="evidence" value="ECO:0007669"/>
    <property type="project" value="TreeGrafter"/>
</dbReference>
<dbReference type="InterPro" id="IPR050950">
    <property type="entry name" value="HTH-type_LysR_regulators"/>
</dbReference>
<accession>A0A250JXD9</accession>
<dbReference type="EMBL" id="CP022203">
    <property type="protein sequence ID" value="ATB48534.1"/>
    <property type="molecule type" value="Genomic_DNA"/>
</dbReference>
<dbReference type="GO" id="GO:0003700">
    <property type="term" value="F:DNA-binding transcription factor activity"/>
    <property type="evidence" value="ECO:0007669"/>
    <property type="project" value="InterPro"/>
</dbReference>
<dbReference type="Proteomes" id="UP000217343">
    <property type="component" value="Chromosome"/>
</dbReference>
<reference evidence="6 7" key="1">
    <citation type="submission" date="2017-06" db="EMBL/GenBank/DDBJ databases">
        <title>Sequencing and comparative analysis of myxobacterial genomes.</title>
        <authorList>
            <person name="Rupp O."/>
            <person name="Goesmann A."/>
            <person name="Sogaard-Andersen L."/>
        </authorList>
    </citation>
    <scope>NUCLEOTIDE SEQUENCE [LARGE SCALE GENOMIC DNA]</scope>
    <source>
        <strain evidence="6 7">DSM 14697</strain>
    </source>
</reference>
<evidence type="ECO:0000256" key="1">
    <source>
        <dbReference type="ARBA" id="ARBA00009437"/>
    </source>
</evidence>
<dbReference type="Gene3D" id="3.40.190.290">
    <property type="match status" value="1"/>
</dbReference>
<dbReference type="GO" id="GO:0003677">
    <property type="term" value="F:DNA binding"/>
    <property type="evidence" value="ECO:0007669"/>
    <property type="project" value="UniProtKB-KW"/>
</dbReference>
<proteinExistence type="inferred from homology"/>
<sequence length="294" mass="32405">MRLDLADCRLFLCIVDAGSITQGAQRANLTLASASERLRSIEDAVGVKLLERRPRGVVTTEAGDALVHHARLMLQQQALLKDELEAFVSGRRGTLRLHANTAALTEFLPEKLAPWLARNPRVNVELRERTSADIVKAVEAGLAEAGLISDAVETRALQVRPVEPHPLVLIIPAGHALASAASLALSDVQGEPFVGLAPDSALQEHLNGHARRAGFELSYRVRMKDFRGLCELVSHGVGLGIVPERVVWRHHREGTYRRVPLSDAWAQRRLCVCFQDWERLSAPVRDLLEHLLAV</sequence>
<evidence type="ECO:0000256" key="4">
    <source>
        <dbReference type="ARBA" id="ARBA00023163"/>
    </source>
</evidence>
<dbReference type="Pfam" id="PF00126">
    <property type="entry name" value="HTH_1"/>
    <property type="match status" value="1"/>
</dbReference>
<comment type="similarity">
    <text evidence="1">Belongs to the LysR transcriptional regulatory family.</text>
</comment>
<dbReference type="PANTHER" id="PTHR30419:SF2">
    <property type="entry name" value="LYSR FAMILY TRANSCRIPTIONAL REGULATOR"/>
    <property type="match status" value="1"/>
</dbReference>
<dbReference type="InterPro" id="IPR036390">
    <property type="entry name" value="WH_DNA-bd_sf"/>
</dbReference>
<dbReference type="InterPro" id="IPR005119">
    <property type="entry name" value="LysR_subst-bd"/>
</dbReference>
<evidence type="ECO:0000313" key="7">
    <source>
        <dbReference type="Proteomes" id="UP000217343"/>
    </source>
</evidence>
<protein>
    <submittedName>
        <fullName evidence="6">LysR family transcriptional regulator</fullName>
    </submittedName>
</protein>
<feature type="domain" description="HTH lysR-type" evidence="5">
    <location>
        <begin position="3"/>
        <end position="60"/>
    </location>
</feature>